<dbReference type="InterPro" id="IPR038765">
    <property type="entry name" value="Papain-like_cys_pep_sf"/>
</dbReference>
<organism evidence="4 5">
    <name type="scientific">Carex littledalei</name>
    <dbReference type="NCBI Taxonomy" id="544730"/>
    <lineage>
        <taxon>Eukaryota</taxon>
        <taxon>Viridiplantae</taxon>
        <taxon>Streptophyta</taxon>
        <taxon>Embryophyta</taxon>
        <taxon>Tracheophyta</taxon>
        <taxon>Spermatophyta</taxon>
        <taxon>Magnoliopsida</taxon>
        <taxon>Liliopsida</taxon>
        <taxon>Poales</taxon>
        <taxon>Cyperaceae</taxon>
        <taxon>Cyperoideae</taxon>
        <taxon>Cariceae</taxon>
        <taxon>Carex</taxon>
        <taxon>Carex subgen. Euthyceras</taxon>
    </lineage>
</organism>
<dbReference type="FunFam" id="3.90.70.80:FF:000009">
    <property type="entry name" value="OTU domain-containing protein 3"/>
    <property type="match status" value="1"/>
</dbReference>
<evidence type="ECO:0000256" key="1">
    <source>
        <dbReference type="ARBA" id="ARBA00010407"/>
    </source>
</evidence>
<dbReference type="EMBL" id="SWLB01000008">
    <property type="protein sequence ID" value="KAF3335143.1"/>
    <property type="molecule type" value="Genomic_DNA"/>
</dbReference>
<dbReference type="Proteomes" id="UP000623129">
    <property type="component" value="Unassembled WGS sequence"/>
</dbReference>
<evidence type="ECO:0000313" key="5">
    <source>
        <dbReference type="Proteomes" id="UP000623129"/>
    </source>
</evidence>
<evidence type="ECO:0000259" key="3">
    <source>
        <dbReference type="PROSITE" id="PS50802"/>
    </source>
</evidence>
<name>A0A833VU02_9POAL</name>
<dbReference type="Gene3D" id="3.90.70.80">
    <property type="match status" value="1"/>
</dbReference>
<dbReference type="PROSITE" id="PS50802">
    <property type="entry name" value="OTU"/>
    <property type="match status" value="1"/>
</dbReference>
<dbReference type="PANTHER" id="PTHR12419:SF7">
    <property type="entry name" value="OTU DOMAIN-CONTAINING PROTEIN 3"/>
    <property type="match status" value="1"/>
</dbReference>
<dbReference type="OrthoDB" id="415023at2759"/>
<protein>
    <submittedName>
        <fullName evidence="4">OTU domain-containing protein 3 isoform X2</fullName>
    </submittedName>
</protein>
<accession>A0A833VU02</accession>
<comment type="caution">
    <text evidence="4">The sequence shown here is derived from an EMBL/GenBank/DDBJ whole genome shotgun (WGS) entry which is preliminary data.</text>
</comment>
<dbReference type="PANTHER" id="PTHR12419">
    <property type="entry name" value="OTU DOMAIN CONTAINING PROTEIN"/>
    <property type="match status" value="1"/>
</dbReference>
<evidence type="ECO:0000256" key="2">
    <source>
        <dbReference type="SAM" id="MobiDB-lite"/>
    </source>
</evidence>
<sequence length="347" mass="39140">MAKNRKVAAKVQRLPRKSVKKHGKKVNLSELRSQLDLLGLKIIEVVADGNCFFRSLADQLEGNEEEHARYRAMVVQYIRNHREDFEPFIEDEVQFDDYCKSMEEDGTWAGHMELQAASLVTRTNICIHQLNSPRWYISNFATHEVNMIHLSYHHGEHYNSVRLREDPCEGPAKPIFIKLDANISRTSDSSKATTSDSKKSTQVKTVMDATRCYNTDKIQKVLQEVAGDVDAAIEYIIAEKESADSICIEESSFSDTNEDVDSGSCSPSNSQRPNKENQIKDKKSARDKELQHGSAKQRRASALVIKSKAGSRGKEKKGKKQNKIRDQLERAPPATSRSLPDMGALCI</sequence>
<dbReference type="GO" id="GO:0016579">
    <property type="term" value="P:protein deubiquitination"/>
    <property type="evidence" value="ECO:0007669"/>
    <property type="project" value="TreeGrafter"/>
</dbReference>
<comment type="similarity">
    <text evidence="1">Belongs to the peptidase C85 family.</text>
</comment>
<dbReference type="GO" id="GO:0004843">
    <property type="term" value="F:cysteine-type deubiquitinase activity"/>
    <property type="evidence" value="ECO:0007669"/>
    <property type="project" value="TreeGrafter"/>
</dbReference>
<dbReference type="CDD" id="cd22771">
    <property type="entry name" value="OTU_plant_OTU7-like"/>
    <property type="match status" value="1"/>
</dbReference>
<dbReference type="InterPro" id="IPR003323">
    <property type="entry name" value="OTU_dom"/>
</dbReference>
<keyword evidence="5" id="KW-1185">Reference proteome</keyword>
<feature type="domain" description="OTU" evidence="3">
    <location>
        <begin position="40"/>
        <end position="164"/>
    </location>
</feature>
<proteinExistence type="inferred from homology"/>
<dbReference type="Pfam" id="PF02338">
    <property type="entry name" value="OTU"/>
    <property type="match status" value="1"/>
</dbReference>
<feature type="compositionally biased region" description="Basic and acidic residues" evidence="2">
    <location>
        <begin position="273"/>
        <end position="291"/>
    </location>
</feature>
<dbReference type="AlphaFoldDB" id="A0A833VU02"/>
<feature type="compositionally biased region" description="Basic residues" evidence="2">
    <location>
        <begin position="309"/>
        <end position="322"/>
    </location>
</feature>
<feature type="region of interest" description="Disordered" evidence="2">
    <location>
        <begin position="253"/>
        <end position="347"/>
    </location>
</feature>
<reference evidence="4" key="1">
    <citation type="submission" date="2020-01" db="EMBL/GenBank/DDBJ databases">
        <title>Genome sequence of Kobresia littledalei, the first chromosome-level genome in the family Cyperaceae.</title>
        <authorList>
            <person name="Qu G."/>
        </authorList>
    </citation>
    <scope>NUCLEOTIDE SEQUENCE</scope>
    <source>
        <strain evidence="4">C.B.Clarke</strain>
        <tissue evidence="4">Leaf</tissue>
    </source>
</reference>
<evidence type="ECO:0000313" key="4">
    <source>
        <dbReference type="EMBL" id="KAF3335143.1"/>
    </source>
</evidence>
<feature type="compositionally biased region" description="Polar residues" evidence="2">
    <location>
        <begin position="263"/>
        <end position="272"/>
    </location>
</feature>
<gene>
    <name evidence="4" type="ORF">FCM35_KLT19650</name>
</gene>
<dbReference type="InterPro" id="IPR050704">
    <property type="entry name" value="Peptidase_C85-like"/>
</dbReference>
<dbReference type="SUPFAM" id="SSF54001">
    <property type="entry name" value="Cysteine proteinases"/>
    <property type="match status" value="1"/>
</dbReference>